<keyword evidence="4 7" id="KW-1140">T=1 icosahedral capsid protein</keyword>
<comment type="subcellular location">
    <subcellularLocation>
        <location evidence="1 7">Virion</location>
    </subcellularLocation>
</comment>
<evidence type="ECO:0000256" key="5">
    <source>
        <dbReference type="ARBA" id="ARBA00022561"/>
    </source>
</evidence>
<organism evidence="9">
    <name type="scientific">Simian torque teno virus</name>
    <dbReference type="NCBI Taxonomy" id="1619217"/>
    <lineage>
        <taxon>Viruses</taxon>
        <taxon>Monodnaviria</taxon>
        <taxon>Shotokuvirae</taxon>
        <taxon>Commensaviricota</taxon>
        <taxon>Cardeaviricetes</taxon>
        <taxon>Sanitavirales</taxon>
        <taxon>Anelloviridae</taxon>
        <taxon>Alphatorquevirus</taxon>
    </lineage>
</organism>
<feature type="non-terminal residue" evidence="9">
    <location>
        <position position="1"/>
    </location>
</feature>
<dbReference type="InterPro" id="IPR004219">
    <property type="entry name" value="TTvirus_Unk"/>
</dbReference>
<feature type="non-terminal residue" evidence="9">
    <location>
        <position position="641"/>
    </location>
</feature>
<comment type="similarity">
    <text evidence="2 7">Belongs to the anelloviridae capsid protein family.</text>
</comment>
<proteinExistence type="inferred from homology"/>
<sequence>MHSDDITDQGRPYGGGFSVARFSLRVLYQELLRHHNWWTRSNKDLDLTRYLGVKFRFWRHYSISYIVSYSLETPMASSIATHASTHPANLLFSKHHVVVPSLQARPHGRRTRTLTIKPPRLMLNKWYFSEDFCDVGLVLLRASVLDLKDIWLRPTTVSPCVGFLVLKGTVYDHLSVVAGSPGKTNRETLWNKLWGNAGYYFHPLFQRVWQEATKSNAKYETYNWENILSKHSQFLSNFQNTAKEDLKRIKTEYEHTYGATGTAIANNLELALTERFGNYSPYLLSEKRYSPELPTAFTSVRYNPHVDEGTGNMIWVDPVSADSPVYNPRSSKAFLKDLPLWMAFYGYSDWVFKETGDASYLDNYRLVVYSPWTKPKLTYPHLKGQGYVPYSYSFANGQMPGQQSFVPVSYKGKWYPTLRHQEEVMEAVVSSGPFMLRQEDRQSWDVTAGYQFKFLWGGSPGPHKPIDDPCHQGRHELPEPSLVRHAVQVRDPSSIAPQYLSHNWDWRRGYVTESGLKRMSEYDPSDPSLPTGPPKRPRTDPGPVDACGLWSPGTGAGPRDWPSQVLQALQSPPYTLPESPSRPGSPEPQTHDSPASEKSLLVRQLELQYQQQRELKRGLQTLLTEGLKSHRNLHVDPLLYR</sequence>
<accession>A0A0C5IMU4</accession>
<reference evidence="9" key="1">
    <citation type="journal article" date="2015" name="J. Virol.">
        <title>Local Virus Extinctions following a Host Population Bottleneck.</title>
        <authorList>
            <person name="Kapusinszky B."/>
            <person name="Mulvaney U."/>
            <person name="Jasinska A.J."/>
            <person name="Deng X."/>
            <person name="Freimer N."/>
            <person name="Delwart E."/>
        </authorList>
    </citation>
    <scope>NUCLEOTIDE SEQUENCE</scope>
    <source>
        <strain evidence="9">VWP00457.1</strain>
    </source>
</reference>
<feature type="compositionally biased region" description="Polar residues" evidence="8">
    <location>
        <begin position="564"/>
        <end position="573"/>
    </location>
</feature>
<evidence type="ECO:0000256" key="1">
    <source>
        <dbReference type="ARBA" id="ARBA00004328"/>
    </source>
</evidence>
<protein>
    <recommendedName>
        <fullName evidence="3 7">Capsid protein</fullName>
    </recommendedName>
</protein>
<dbReference type="EMBL" id="KP296834">
    <property type="protein sequence ID" value="AJP36547.1"/>
    <property type="molecule type" value="Genomic_DNA"/>
</dbReference>
<keyword evidence="5 7" id="KW-0167">Capsid protein</keyword>
<evidence type="ECO:0000256" key="4">
    <source>
        <dbReference type="ARBA" id="ARBA00022431"/>
    </source>
</evidence>
<keyword evidence="6 7" id="KW-0946">Virion</keyword>
<comment type="function">
    <text evidence="7">Self-assembles to form an icosahedral capsid.</text>
</comment>
<evidence type="ECO:0000256" key="7">
    <source>
        <dbReference type="RuleBase" id="RU361230"/>
    </source>
</evidence>
<feature type="compositionally biased region" description="Low complexity" evidence="8">
    <location>
        <begin position="577"/>
        <end position="588"/>
    </location>
</feature>
<feature type="region of interest" description="Disordered" evidence="8">
    <location>
        <begin position="517"/>
        <end position="598"/>
    </location>
</feature>
<evidence type="ECO:0000256" key="8">
    <source>
        <dbReference type="SAM" id="MobiDB-lite"/>
    </source>
</evidence>
<evidence type="ECO:0000256" key="3">
    <source>
        <dbReference type="ARBA" id="ARBA00018091"/>
    </source>
</evidence>
<evidence type="ECO:0000256" key="2">
    <source>
        <dbReference type="ARBA" id="ARBA00006131"/>
    </source>
</evidence>
<evidence type="ECO:0000313" key="9">
    <source>
        <dbReference type="EMBL" id="AJP36547.1"/>
    </source>
</evidence>
<dbReference type="GO" id="GO:0039615">
    <property type="term" value="C:T=1 icosahedral viral capsid"/>
    <property type="evidence" value="ECO:0007669"/>
    <property type="project" value="UniProtKB-UniRule"/>
</dbReference>
<evidence type="ECO:0000256" key="6">
    <source>
        <dbReference type="ARBA" id="ARBA00022844"/>
    </source>
</evidence>
<name>A0A0C5IMU4_9VIRU</name>
<dbReference type="Pfam" id="PF02956">
    <property type="entry name" value="TT_ORF1"/>
    <property type="match status" value="1"/>
</dbReference>